<dbReference type="PANTHER" id="PTHR43046">
    <property type="entry name" value="GDP-MANNOSE MANNOSYL HYDROLASE"/>
    <property type="match status" value="1"/>
</dbReference>
<name>A0A1H0LY76_9PSED</name>
<evidence type="ECO:0000256" key="3">
    <source>
        <dbReference type="ARBA" id="ARBA00022842"/>
    </source>
</evidence>
<keyword evidence="2" id="KW-0378">Hydrolase</keyword>
<accession>A0A1H0LY76</accession>
<dbReference type="Gene3D" id="3.90.79.10">
    <property type="entry name" value="Nucleoside Triphosphate Pyrophosphohydrolase"/>
    <property type="match status" value="1"/>
</dbReference>
<gene>
    <name evidence="5" type="ORF">SAMN04489798_3699</name>
</gene>
<evidence type="ECO:0000313" key="6">
    <source>
        <dbReference type="Proteomes" id="UP000198827"/>
    </source>
</evidence>
<dbReference type="CDD" id="cd04688">
    <property type="entry name" value="NUDIX_Hydrolase"/>
    <property type="match status" value="1"/>
</dbReference>
<organism evidence="5 6">
    <name type="scientific">Pseudomonas arsenicoxydans</name>
    <dbReference type="NCBI Taxonomy" id="702115"/>
    <lineage>
        <taxon>Bacteria</taxon>
        <taxon>Pseudomonadati</taxon>
        <taxon>Pseudomonadota</taxon>
        <taxon>Gammaproteobacteria</taxon>
        <taxon>Pseudomonadales</taxon>
        <taxon>Pseudomonadaceae</taxon>
        <taxon>Pseudomonas</taxon>
    </lineage>
</organism>
<dbReference type="InterPro" id="IPR015797">
    <property type="entry name" value="NUDIX_hydrolase-like_dom_sf"/>
</dbReference>
<proteinExistence type="predicted"/>
<evidence type="ECO:0000313" key="5">
    <source>
        <dbReference type="EMBL" id="SDO72936.1"/>
    </source>
</evidence>
<dbReference type="PROSITE" id="PS51462">
    <property type="entry name" value="NUDIX"/>
    <property type="match status" value="1"/>
</dbReference>
<dbReference type="GO" id="GO:0016787">
    <property type="term" value="F:hydrolase activity"/>
    <property type="evidence" value="ECO:0007669"/>
    <property type="project" value="UniProtKB-KW"/>
</dbReference>
<comment type="cofactor">
    <cofactor evidence="1">
        <name>Mg(2+)</name>
        <dbReference type="ChEBI" id="CHEBI:18420"/>
    </cofactor>
</comment>
<evidence type="ECO:0000256" key="2">
    <source>
        <dbReference type="ARBA" id="ARBA00022801"/>
    </source>
</evidence>
<evidence type="ECO:0000256" key="1">
    <source>
        <dbReference type="ARBA" id="ARBA00001946"/>
    </source>
</evidence>
<feature type="domain" description="Nudix hydrolase" evidence="4">
    <location>
        <begin position="4"/>
        <end position="146"/>
    </location>
</feature>
<reference evidence="5 6" key="1">
    <citation type="submission" date="2016-10" db="EMBL/GenBank/DDBJ databases">
        <authorList>
            <person name="de Groot N.N."/>
        </authorList>
    </citation>
    <scope>NUCLEOTIDE SEQUENCE [LARGE SCALE GENOMIC DNA]</scope>
    <source>
        <strain evidence="5 6">CECT 7543</strain>
    </source>
</reference>
<dbReference type="InterPro" id="IPR000086">
    <property type="entry name" value="NUDIX_hydrolase_dom"/>
</dbReference>
<dbReference type="RefSeq" id="WP_090182918.1">
    <property type="nucleotide sequence ID" value="NZ_LT629705.1"/>
</dbReference>
<dbReference type="PANTHER" id="PTHR43046:SF12">
    <property type="entry name" value="GDP-MANNOSE MANNOSYL HYDROLASE"/>
    <property type="match status" value="1"/>
</dbReference>
<evidence type="ECO:0000259" key="4">
    <source>
        <dbReference type="PROSITE" id="PS51462"/>
    </source>
</evidence>
<dbReference type="PROSITE" id="PS00893">
    <property type="entry name" value="NUDIX_BOX"/>
    <property type="match status" value="1"/>
</dbReference>
<dbReference type="EMBL" id="LT629705">
    <property type="protein sequence ID" value="SDO72936.1"/>
    <property type="molecule type" value="Genomic_DNA"/>
</dbReference>
<sequence>MTPPRIRPLALCIFHHDGKILVNEAHDPITGKPFFRPIGGGIEFGETSAQAVIREVDEELGLSVTDVRLLGTLESLFTYAGKPGHEIVQVYDAKFVDASVYGRPHLSAQESDGAAFIARWLQLDSITGDTPLVPAGLYELLKKVALLG</sequence>
<protein>
    <submittedName>
        <fullName evidence="5">NUDIX domain-containing protein</fullName>
    </submittedName>
</protein>
<dbReference type="OrthoDB" id="7376250at2"/>
<dbReference type="AlphaFoldDB" id="A0A1H0LY76"/>
<dbReference type="Pfam" id="PF00293">
    <property type="entry name" value="NUDIX"/>
    <property type="match status" value="1"/>
</dbReference>
<dbReference type="SUPFAM" id="SSF55811">
    <property type="entry name" value="Nudix"/>
    <property type="match status" value="1"/>
</dbReference>
<dbReference type="Proteomes" id="UP000198827">
    <property type="component" value="Chromosome I"/>
</dbReference>
<keyword evidence="3" id="KW-0460">Magnesium</keyword>
<dbReference type="InterPro" id="IPR020084">
    <property type="entry name" value="NUDIX_hydrolase_CS"/>
</dbReference>